<evidence type="ECO:0000256" key="6">
    <source>
        <dbReference type="ARBA" id="ARBA00023014"/>
    </source>
</evidence>
<dbReference type="AlphaFoldDB" id="W0SMV1"/>
<evidence type="ECO:0000256" key="1">
    <source>
        <dbReference type="ARBA" id="ARBA00001966"/>
    </source>
</evidence>
<keyword evidence="9" id="KW-1185">Reference proteome</keyword>
<dbReference type="GO" id="GO:0046872">
    <property type="term" value="F:metal ion binding"/>
    <property type="evidence" value="ECO:0007669"/>
    <property type="project" value="UniProtKB-KW"/>
</dbReference>
<dbReference type="SUPFAM" id="SSF102114">
    <property type="entry name" value="Radical SAM enzymes"/>
    <property type="match status" value="1"/>
</dbReference>
<dbReference type="GO" id="GO:0051536">
    <property type="term" value="F:iron-sulfur cluster binding"/>
    <property type="evidence" value="ECO:0007669"/>
    <property type="project" value="UniProtKB-KW"/>
</dbReference>
<keyword evidence="6" id="KW-0411">Iron-sulfur</keyword>
<dbReference type="HOGENOM" id="CLU_009273_1_2_4"/>
<sequence length="368" mass="42365">MENEQKAGEKFSPVNKGHFFDLEPPERVAAFYAKLARGWEAEYKEYRRLWDELPKTRKLTDYPLLVDLETVSRCNLKCPMCPTVTDEFVEKRVLPFKKGQLNYNIIKKVIAEVAGKIYSLRLSWIGEPTLHPRLVDAVRLAKESGIKEVSFLTNGYRLHLDYFIKLAEAGVDLITISIDGMGETYNQIRKPLKFEETLKKLQDISNYKKANGLEKPLIKIQGVWPAIRENPEGFYNTFAPIVDLIAFNPLIDYLHNDSDIVYEDNFACPQHYQRVVIGSNGRAAMCSSDDFMDIDIGDITTQTIHEIWHGEKFRQVREAHQRHDGFKSLKPCKNCFYPRKAAADEEAVINGRTVKIENYINRAQIVGK</sequence>
<dbReference type="CDD" id="cd01335">
    <property type="entry name" value="Radical_SAM"/>
    <property type="match status" value="1"/>
</dbReference>
<protein>
    <submittedName>
        <fullName evidence="8">Radical SAM superfamily enzyme</fullName>
    </submittedName>
</protein>
<dbReference type="OrthoDB" id="9782387at2"/>
<dbReference type="SFLD" id="SFLDG01387">
    <property type="entry name" value="BtrN-like_SPASM_domain_contain"/>
    <property type="match status" value="1"/>
</dbReference>
<dbReference type="KEGG" id="shd:SUTH_03373"/>
<dbReference type="EMBL" id="AP012547">
    <property type="protein sequence ID" value="BAO31143.1"/>
    <property type="molecule type" value="Genomic_DNA"/>
</dbReference>
<dbReference type="STRING" id="1223802.SUTH_03373"/>
<dbReference type="Pfam" id="PF13186">
    <property type="entry name" value="SPASM"/>
    <property type="match status" value="1"/>
</dbReference>
<keyword evidence="2" id="KW-0004">4Fe-4S</keyword>
<proteinExistence type="predicted"/>
<dbReference type="InterPro" id="IPR023885">
    <property type="entry name" value="4Fe4S-binding_SPASM_dom"/>
</dbReference>
<dbReference type="InterPro" id="IPR050377">
    <property type="entry name" value="Radical_SAM_PqqE_MftC-like"/>
</dbReference>
<comment type="cofactor">
    <cofactor evidence="1">
        <name>[4Fe-4S] cluster</name>
        <dbReference type="ChEBI" id="CHEBI:49883"/>
    </cofactor>
</comment>
<dbReference type="Pfam" id="PF04055">
    <property type="entry name" value="Radical_SAM"/>
    <property type="match status" value="1"/>
</dbReference>
<dbReference type="PANTHER" id="PTHR11228:SF7">
    <property type="entry name" value="PQQA PEPTIDE CYCLASE"/>
    <property type="match status" value="1"/>
</dbReference>
<dbReference type="InterPro" id="IPR034391">
    <property type="entry name" value="AdoMet-like_SPASM_containing"/>
</dbReference>
<dbReference type="Gene3D" id="3.20.20.70">
    <property type="entry name" value="Aldolase class I"/>
    <property type="match status" value="1"/>
</dbReference>
<dbReference type="PROSITE" id="PS51918">
    <property type="entry name" value="RADICAL_SAM"/>
    <property type="match status" value="1"/>
</dbReference>
<dbReference type="SFLD" id="SFLDS00029">
    <property type="entry name" value="Radical_SAM"/>
    <property type="match status" value="1"/>
</dbReference>
<dbReference type="InterPro" id="IPR007197">
    <property type="entry name" value="rSAM"/>
</dbReference>
<name>W0SMV1_9PROT</name>
<evidence type="ECO:0000313" key="9">
    <source>
        <dbReference type="Proteomes" id="UP000031637"/>
    </source>
</evidence>
<dbReference type="SFLD" id="SFLDG01067">
    <property type="entry name" value="SPASM/twitch_domain_containing"/>
    <property type="match status" value="1"/>
</dbReference>
<gene>
    <name evidence="8" type="ORF">SUTH_03373</name>
</gene>
<keyword evidence="5" id="KW-0408">Iron</keyword>
<evidence type="ECO:0000256" key="3">
    <source>
        <dbReference type="ARBA" id="ARBA00022691"/>
    </source>
</evidence>
<evidence type="ECO:0000256" key="4">
    <source>
        <dbReference type="ARBA" id="ARBA00022723"/>
    </source>
</evidence>
<dbReference type="PANTHER" id="PTHR11228">
    <property type="entry name" value="RADICAL SAM DOMAIN PROTEIN"/>
    <property type="match status" value="1"/>
</dbReference>
<dbReference type="InterPro" id="IPR058240">
    <property type="entry name" value="rSAM_sf"/>
</dbReference>
<dbReference type="RefSeq" id="WP_041100899.1">
    <property type="nucleotide sequence ID" value="NZ_AP012547.1"/>
</dbReference>
<evidence type="ECO:0000256" key="2">
    <source>
        <dbReference type="ARBA" id="ARBA00022485"/>
    </source>
</evidence>
<keyword evidence="4" id="KW-0479">Metal-binding</keyword>
<evidence type="ECO:0000259" key="7">
    <source>
        <dbReference type="PROSITE" id="PS51918"/>
    </source>
</evidence>
<organism evidence="8 9">
    <name type="scientific">Sulfuritalea hydrogenivorans sk43H</name>
    <dbReference type="NCBI Taxonomy" id="1223802"/>
    <lineage>
        <taxon>Bacteria</taxon>
        <taxon>Pseudomonadati</taxon>
        <taxon>Pseudomonadota</taxon>
        <taxon>Betaproteobacteria</taxon>
        <taxon>Nitrosomonadales</taxon>
        <taxon>Sterolibacteriaceae</taxon>
        <taxon>Sulfuritalea</taxon>
    </lineage>
</organism>
<evidence type="ECO:0000313" key="8">
    <source>
        <dbReference type="EMBL" id="BAO31143.1"/>
    </source>
</evidence>
<reference evidence="8 9" key="1">
    <citation type="journal article" date="2014" name="Syst. Appl. Microbiol.">
        <title>Complete genomes of freshwater sulfur oxidizers Sulfuricella denitrificans skB26 and Sulfuritalea hydrogenivorans sk43H: genetic insights into the sulfur oxidation pathway of betaproteobacteria.</title>
        <authorList>
            <person name="Watanabe T."/>
            <person name="Kojima H."/>
            <person name="Fukui M."/>
        </authorList>
    </citation>
    <scope>NUCLEOTIDE SEQUENCE [LARGE SCALE GENOMIC DNA]</scope>
    <source>
        <strain evidence="8">DSM22779</strain>
    </source>
</reference>
<evidence type="ECO:0000256" key="5">
    <source>
        <dbReference type="ARBA" id="ARBA00023004"/>
    </source>
</evidence>
<accession>W0SMV1</accession>
<dbReference type="GO" id="GO:0003824">
    <property type="term" value="F:catalytic activity"/>
    <property type="evidence" value="ECO:0007669"/>
    <property type="project" value="InterPro"/>
</dbReference>
<dbReference type="CDD" id="cd21109">
    <property type="entry name" value="SPASM"/>
    <property type="match status" value="1"/>
</dbReference>
<feature type="domain" description="Radical SAM core" evidence="7">
    <location>
        <begin position="60"/>
        <end position="280"/>
    </location>
</feature>
<dbReference type="Proteomes" id="UP000031637">
    <property type="component" value="Chromosome"/>
</dbReference>
<keyword evidence="3" id="KW-0949">S-adenosyl-L-methionine</keyword>
<dbReference type="InterPro" id="IPR013785">
    <property type="entry name" value="Aldolase_TIM"/>
</dbReference>